<dbReference type="SUPFAM" id="SSF54292">
    <property type="entry name" value="2Fe-2S ferredoxin-like"/>
    <property type="match status" value="1"/>
</dbReference>
<dbReference type="InterPro" id="IPR036010">
    <property type="entry name" value="2Fe-2S_ferredoxin-like_sf"/>
</dbReference>
<dbReference type="Proteomes" id="UP000245911">
    <property type="component" value="Unassembled WGS sequence"/>
</dbReference>
<dbReference type="Pfam" id="PF13510">
    <property type="entry name" value="Fer2_4"/>
    <property type="match status" value="1"/>
</dbReference>
<proteinExistence type="predicted"/>
<dbReference type="InterPro" id="IPR042204">
    <property type="entry name" value="2Fe-2S-bd_N"/>
</dbReference>
<dbReference type="RefSeq" id="WP_116557747.1">
    <property type="nucleotide sequence ID" value="NZ_QDKM01000002.1"/>
</dbReference>
<name>A0A2T8HWP6_9RHOB</name>
<dbReference type="GO" id="GO:0051536">
    <property type="term" value="F:iron-sulfur cluster binding"/>
    <property type="evidence" value="ECO:0007669"/>
    <property type="project" value="InterPro"/>
</dbReference>
<protein>
    <submittedName>
        <fullName evidence="2">(2Fe-2S)-binding protein</fullName>
    </submittedName>
</protein>
<sequence>MTIDSRFLPRPDAGALLHMTLDGAPITARAGDTLAAAILAASGDASRHSTMGTPRTAYCMMGVCFDCLIEVDGQPNTQACMVAARDGMVLARQNGARGLRKLSSTPAQSNADG</sequence>
<evidence type="ECO:0000313" key="3">
    <source>
        <dbReference type="Proteomes" id="UP000245911"/>
    </source>
</evidence>
<dbReference type="Gene3D" id="3.10.20.440">
    <property type="entry name" value="2Fe-2S iron-sulphur cluster binding domain, sarcosine oxidase, alpha subunit, N-terminal domain"/>
    <property type="match status" value="1"/>
</dbReference>
<reference evidence="2 3" key="1">
    <citation type="submission" date="2018-04" db="EMBL/GenBank/DDBJ databases">
        <title>Pararhodobacter oceanense sp. nov., isolated from marine intertidal sediment.</title>
        <authorList>
            <person name="Wang X.-L."/>
            <person name="Du Z.-J."/>
        </authorList>
    </citation>
    <scope>NUCLEOTIDE SEQUENCE [LARGE SCALE GENOMIC DNA]</scope>
    <source>
        <strain evidence="2 3">AM505</strain>
    </source>
</reference>
<organism evidence="2 3">
    <name type="scientific">Pararhodobacter oceanensis</name>
    <dbReference type="NCBI Taxonomy" id="2172121"/>
    <lineage>
        <taxon>Bacteria</taxon>
        <taxon>Pseudomonadati</taxon>
        <taxon>Pseudomonadota</taxon>
        <taxon>Alphaproteobacteria</taxon>
        <taxon>Rhodobacterales</taxon>
        <taxon>Paracoccaceae</taxon>
        <taxon>Pararhodobacter</taxon>
    </lineage>
</organism>
<dbReference type="OrthoDB" id="573392at2"/>
<gene>
    <name evidence="2" type="ORF">DDE20_07090</name>
</gene>
<dbReference type="EMBL" id="QDKM01000002">
    <property type="protein sequence ID" value="PVH29856.1"/>
    <property type="molecule type" value="Genomic_DNA"/>
</dbReference>
<comment type="caution">
    <text evidence="2">The sequence shown here is derived from an EMBL/GenBank/DDBJ whole genome shotgun (WGS) entry which is preliminary data.</text>
</comment>
<accession>A0A2T8HWP6</accession>
<evidence type="ECO:0000313" key="2">
    <source>
        <dbReference type="EMBL" id="PVH29856.1"/>
    </source>
</evidence>
<dbReference type="GO" id="GO:0016491">
    <property type="term" value="F:oxidoreductase activity"/>
    <property type="evidence" value="ECO:0007669"/>
    <property type="project" value="UniProtKB-KW"/>
</dbReference>
<keyword evidence="1" id="KW-0560">Oxidoreductase</keyword>
<evidence type="ECO:0000256" key="1">
    <source>
        <dbReference type="ARBA" id="ARBA00023002"/>
    </source>
</evidence>
<dbReference type="AlphaFoldDB" id="A0A2T8HWP6"/>
<keyword evidence="3" id="KW-1185">Reference proteome</keyword>